<dbReference type="AlphaFoldDB" id="A0A1X6NWT1"/>
<feature type="region of interest" description="Disordered" evidence="1">
    <location>
        <begin position="262"/>
        <end position="312"/>
    </location>
</feature>
<reference evidence="2 3" key="1">
    <citation type="submission" date="2017-03" db="EMBL/GenBank/DDBJ databases">
        <title>WGS assembly of Porphyra umbilicalis.</title>
        <authorList>
            <person name="Brawley S.H."/>
            <person name="Blouin N.A."/>
            <person name="Ficko-Blean E."/>
            <person name="Wheeler G.L."/>
            <person name="Lohr M."/>
            <person name="Goodson H.V."/>
            <person name="Jenkins J.W."/>
            <person name="Blaby-Haas C.E."/>
            <person name="Helliwell K.E."/>
            <person name="Chan C."/>
            <person name="Marriage T."/>
            <person name="Bhattacharya D."/>
            <person name="Klein A.S."/>
            <person name="Badis Y."/>
            <person name="Brodie J."/>
            <person name="Cao Y."/>
            <person name="Collen J."/>
            <person name="Dittami S.M."/>
            <person name="Gachon C.M."/>
            <person name="Green B.R."/>
            <person name="Karpowicz S."/>
            <person name="Kim J.W."/>
            <person name="Kudahl U."/>
            <person name="Lin S."/>
            <person name="Michel G."/>
            <person name="Mittag M."/>
            <person name="Olson B.J."/>
            <person name="Pangilinan J."/>
            <person name="Peng Y."/>
            <person name="Qiu H."/>
            <person name="Shu S."/>
            <person name="Singer J.T."/>
            <person name="Smith A.G."/>
            <person name="Sprecher B.N."/>
            <person name="Wagner V."/>
            <person name="Wang W."/>
            <person name="Wang Z.-Y."/>
            <person name="Yan J."/>
            <person name="Yarish C."/>
            <person name="Zoeuner-Riek S."/>
            <person name="Zhuang Y."/>
            <person name="Zou Y."/>
            <person name="Lindquist E.A."/>
            <person name="Grimwood J."/>
            <person name="Barry K."/>
            <person name="Rokhsar D.S."/>
            <person name="Schmutz J."/>
            <person name="Stiller J.W."/>
            <person name="Grossman A.R."/>
            <person name="Prochnik S.E."/>
        </authorList>
    </citation>
    <scope>NUCLEOTIDE SEQUENCE [LARGE SCALE GENOMIC DNA]</scope>
    <source>
        <strain evidence="2">4086291</strain>
    </source>
</reference>
<evidence type="ECO:0000313" key="3">
    <source>
        <dbReference type="Proteomes" id="UP000218209"/>
    </source>
</evidence>
<feature type="compositionally biased region" description="Basic residues" evidence="1">
    <location>
        <begin position="162"/>
        <end position="200"/>
    </location>
</feature>
<organism evidence="2 3">
    <name type="scientific">Porphyra umbilicalis</name>
    <name type="common">Purple laver</name>
    <name type="synonym">Red alga</name>
    <dbReference type="NCBI Taxonomy" id="2786"/>
    <lineage>
        <taxon>Eukaryota</taxon>
        <taxon>Rhodophyta</taxon>
        <taxon>Bangiophyceae</taxon>
        <taxon>Bangiales</taxon>
        <taxon>Bangiaceae</taxon>
        <taxon>Porphyra</taxon>
    </lineage>
</organism>
<accession>A0A1X6NWT1</accession>
<feature type="compositionally biased region" description="Basic residues" evidence="1">
    <location>
        <begin position="83"/>
        <end position="107"/>
    </location>
</feature>
<feature type="region of interest" description="Disordered" evidence="1">
    <location>
        <begin position="74"/>
        <end position="212"/>
    </location>
</feature>
<proteinExistence type="predicted"/>
<sequence>MCCAPRPARWKLSRLTTAHRRYRLTSGISRPLPLSAPPSRRRRRRARSFRRRRRSPARPRCSCPNPDTCRQYPRWRQCQRQPSPHRRTPPSGRHARRCGARPSRPRRSAGAAPPPSPSAVPWPPPRPWTVGRCRLRASTPSPSRRGRLRRGSPSTCGYRCPRSLRGRRPRSTCRVAWKPRRGRRARASRRAPRRLRHRRGGAPPLIRPWRHPQRAGAPCLTATAARRRPTAGAREGGPGGLCRRLRRRRPCRRPWPCRGGRPGWWRQPRRRQQPRPRGPRRRPRAPRTCRRRGPASGLPRRDRRRTGGCPHT</sequence>
<feature type="region of interest" description="Disordered" evidence="1">
    <location>
        <begin position="225"/>
        <end position="244"/>
    </location>
</feature>
<evidence type="ECO:0000256" key="1">
    <source>
        <dbReference type="SAM" id="MobiDB-lite"/>
    </source>
</evidence>
<gene>
    <name evidence="2" type="ORF">BU14_0383s0006</name>
</gene>
<feature type="region of interest" description="Disordered" evidence="1">
    <location>
        <begin position="26"/>
        <end position="62"/>
    </location>
</feature>
<feature type="compositionally biased region" description="Pro residues" evidence="1">
    <location>
        <begin position="112"/>
        <end position="127"/>
    </location>
</feature>
<dbReference type="EMBL" id="KV919023">
    <property type="protein sequence ID" value="OSX73032.1"/>
    <property type="molecule type" value="Genomic_DNA"/>
</dbReference>
<name>A0A1X6NWT1_PORUM</name>
<evidence type="ECO:0000313" key="2">
    <source>
        <dbReference type="EMBL" id="OSX73032.1"/>
    </source>
</evidence>
<feature type="compositionally biased region" description="Low complexity" evidence="1">
    <location>
        <begin position="151"/>
        <end position="161"/>
    </location>
</feature>
<feature type="compositionally biased region" description="Basic residues" evidence="1">
    <location>
        <begin position="267"/>
        <end position="293"/>
    </location>
</feature>
<keyword evidence="3" id="KW-1185">Reference proteome</keyword>
<protein>
    <submittedName>
        <fullName evidence="2">Uncharacterized protein</fullName>
    </submittedName>
</protein>
<feature type="compositionally biased region" description="Basic residues" evidence="1">
    <location>
        <begin position="39"/>
        <end position="57"/>
    </location>
</feature>
<dbReference type="Proteomes" id="UP000218209">
    <property type="component" value="Unassembled WGS sequence"/>
</dbReference>